<evidence type="ECO:0000256" key="1">
    <source>
        <dbReference type="ARBA" id="ARBA00008889"/>
    </source>
</evidence>
<protein>
    <submittedName>
        <fullName evidence="4">mRNA turnover protein 4 like protein</fullName>
    </submittedName>
</protein>
<proteinExistence type="inferred from homology"/>
<name>L9KBI5_TUPCH</name>
<accession>L9KBI5</accession>
<feature type="chain" id="PRO_5003999836" evidence="2">
    <location>
        <begin position="23"/>
        <end position="274"/>
    </location>
</feature>
<dbReference type="InterPro" id="IPR043141">
    <property type="entry name" value="Ribosomal_uL10-like_sf"/>
</dbReference>
<dbReference type="STRING" id="246437.L9KBI5"/>
<dbReference type="Gene3D" id="3.90.105.20">
    <property type="match status" value="1"/>
</dbReference>
<dbReference type="FunFam" id="3.90.105.20:FF:000003">
    <property type="entry name" value="Ribosome assembly factor mrt4"/>
    <property type="match status" value="1"/>
</dbReference>
<dbReference type="GO" id="GO:0042273">
    <property type="term" value="P:ribosomal large subunit biogenesis"/>
    <property type="evidence" value="ECO:0007669"/>
    <property type="project" value="TreeGrafter"/>
</dbReference>
<dbReference type="AlphaFoldDB" id="L9KBI5"/>
<reference evidence="5" key="1">
    <citation type="submission" date="2012-07" db="EMBL/GenBank/DDBJ databases">
        <title>Genome of the Chinese tree shrew, a rising model animal genetically related to primates.</title>
        <authorList>
            <person name="Zhang G."/>
            <person name="Fan Y."/>
            <person name="Yao Y."/>
            <person name="Huang Z."/>
        </authorList>
    </citation>
    <scope>NUCLEOTIDE SEQUENCE [LARGE SCALE GENOMIC DNA]</scope>
</reference>
<evidence type="ECO:0000313" key="4">
    <source>
        <dbReference type="EMBL" id="ELW60008.1"/>
    </source>
</evidence>
<dbReference type="InterPro" id="IPR001790">
    <property type="entry name" value="Ribosomal_uL10"/>
</dbReference>
<evidence type="ECO:0000313" key="5">
    <source>
        <dbReference type="Proteomes" id="UP000011518"/>
    </source>
</evidence>
<dbReference type="GO" id="GO:0006364">
    <property type="term" value="P:rRNA processing"/>
    <property type="evidence" value="ECO:0007669"/>
    <property type="project" value="TreeGrafter"/>
</dbReference>
<reference evidence="5" key="2">
    <citation type="journal article" date="2013" name="Nat. Commun.">
        <title>Genome of the Chinese tree shrew.</title>
        <authorList>
            <person name="Fan Y."/>
            <person name="Huang Z.Y."/>
            <person name="Cao C.C."/>
            <person name="Chen C.S."/>
            <person name="Chen Y.X."/>
            <person name="Fan D.D."/>
            <person name="He J."/>
            <person name="Hou H.L."/>
            <person name="Hu L."/>
            <person name="Hu X.T."/>
            <person name="Jiang X.T."/>
            <person name="Lai R."/>
            <person name="Lang Y.S."/>
            <person name="Liang B."/>
            <person name="Liao S.G."/>
            <person name="Mu D."/>
            <person name="Ma Y.Y."/>
            <person name="Niu Y.Y."/>
            <person name="Sun X.Q."/>
            <person name="Xia J.Q."/>
            <person name="Xiao J."/>
            <person name="Xiong Z.Q."/>
            <person name="Xu L."/>
            <person name="Yang L."/>
            <person name="Zhang Y."/>
            <person name="Zhao W."/>
            <person name="Zhao X.D."/>
            <person name="Zheng Y.T."/>
            <person name="Zhou J.M."/>
            <person name="Zhu Y.B."/>
            <person name="Zhang G.J."/>
            <person name="Wang J."/>
            <person name="Yao Y.G."/>
        </authorList>
    </citation>
    <scope>NUCLEOTIDE SEQUENCE [LARGE SCALE GENOMIC DNA]</scope>
</reference>
<evidence type="ECO:0000259" key="3">
    <source>
        <dbReference type="Pfam" id="PF17777"/>
    </source>
</evidence>
<dbReference type="EMBL" id="KB320889">
    <property type="protein sequence ID" value="ELW60008.1"/>
    <property type="molecule type" value="Genomic_DNA"/>
</dbReference>
<gene>
    <name evidence="4" type="ORF">TREES_T100000785</name>
</gene>
<evidence type="ECO:0000256" key="2">
    <source>
        <dbReference type="SAM" id="SignalP"/>
    </source>
</evidence>
<dbReference type="GO" id="GO:0005730">
    <property type="term" value="C:nucleolus"/>
    <property type="evidence" value="ECO:0007669"/>
    <property type="project" value="TreeGrafter"/>
</dbReference>
<dbReference type="PANTHER" id="PTHR45841:SF1">
    <property type="entry name" value="MRNA TURNOVER PROTEIN 4 HOMOLOG"/>
    <property type="match status" value="1"/>
</dbReference>
<dbReference type="GO" id="GO:0030687">
    <property type="term" value="C:preribosome, large subunit precursor"/>
    <property type="evidence" value="ECO:0007669"/>
    <property type="project" value="TreeGrafter"/>
</dbReference>
<dbReference type="Proteomes" id="UP000011518">
    <property type="component" value="Unassembled WGS sequence"/>
</dbReference>
<dbReference type="PANTHER" id="PTHR45841">
    <property type="entry name" value="MRNA TURNOVER PROTEIN 4 MRTO4"/>
    <property type="match status" value="1"/>
</dbReference>
<dbReference type="Gene3D" id="3.30.70.1730">
    <property type="match status" value="1"/>
</dbReference>
<organism evidence="4 5">
    <name type="scientific">Tupaia chinensis</name>
    <name type="common">Chinese tree shrew</name>
    <name type="synonym">Tupaia belangeri chinensis</name>
    <dbReference type="NCBI Taxonomy" id="246437"/>
    <lineage>
        <taxon>Eukaryota</taxon>
        <taxon>Metazoa</taxon>
        <taxon>Chordata</taxon>
        <taxon>Craniata</taxon>
        <taxon>Vertebrata</taxon>
        <taxon>Euteleostomi</taxon>
        <taxon>Mammalia</taxon>
        <taxon>Eutheria</taxon>
        <taxon>Euarchontoglires</taxon>
        <taxon>Scandentia</taxon>
        <taxon>Tupaiidae</taxon>
        <taxon>Tupaia</taxon>
    </lineage>
</organism>
<dbReference type="InterPro" id="IPR040637">
    <property type="entry name" value="Ribosomal_uL10-like_insert"/>
</dbReference>
<feature type="domain" description="Large ribosomal subunit protein uL10-like insertion" evidence="3">
    <location>
        <begin position="191"/>
        <end position="258"/>
    </location>
</feature>
<dbReference type="InParanoid" id="L9KBI5"/>
<sequence length="274" mass="31073">MCRASWMSFAIIVMFGMDSTQVGIFHKDSQIGLRQLTQSTNSRALKAQICFEVLSNLLHQMPERKFAHQKFSGLLIMSDFTSASLKLLELEKTLTLESDGSAKSKSKHDKKISLTKTAKKGLGLKQNLTEELRKCVDTSKYLFLVSMVNMRNGKLKDIRNTWKHSQMFSGKNKEEVNEWFTEYTEMAFTHAGNKAAFTASLGSGPLEQLPHSMELQLRQLSLPTALKSGVVTLLSDYEVCREGDVLTLEQARVLKLFGYEMAEFKVTMKYMWDA</sequence>
<feature type="signal peptide" evidence="2">
    <location>
        <begin position="1"/>
        <end position="22"/>
    </location>
</feature>
<dbReference type="InterPro" id="IPR051742">
    <property type="entry name" value="Ribosome_Assembly_uL10"/>
</dbReference>
<comment type="similarity">
    <text evidence="1">Belongs to the universal ribosomal protein uL10 family.</text>
</comment>
<dbReference type="GO" id="GO:0003723">
    <property type="term" value="F:RNA binding"/>
    <property type="evidence" value="ECO:0007669"/>
    <property type="project" value="TreeGrafter"/>
</dbReference>
<dbReference type="InterPro" id="IPR043164">
    <property type="entry name" value="Ribosomal_uL10-like_insert_sf"/>
</dbReference>
<dbReference type="GO" id="GO:0000956">
    <property type="term" value="P:nuclear-transcribed mRNA catabolic process"/>
    <property type="evidence" value="ECO:0007669"/>
    <property type="project" value="TreeGrafter"/>
</dbReference>
<keyword evidence="2" id="KW-0732">Signal</keyword>
<keyword evidence="5" id="KW-1185">Reference proteome</keyword>
<dbReference type="Pfam" id="PF00466">
    <property type="entry name" value="Ribosomal_L10"/>
    <property type="match status" value="1"/>
</dbReference>
<dbReference type="Pfam" id="PF17777">
    <property type="entry name" value="RL10P_insert"/>
    <property type="match status" value="1"/>
</dbReference>